<proteinExistence type="predicted"/>
<feature type="transmembrane region" description="Helical" evidence="1">
    <location>
        <begin position="75"/>
        <end position="98"/>
    </location>
</feature>
<keyword evidence="3" id="KW-0418">Kinase</keyword>
<organism evidence="3 4">
    <name type="scientific">Thermoflexibacter ruber</name>
    <dbReference type="NCBI Taxonomy" id="1003"/>
    <lineage>
        <taxon>Bacteria</taxon>
        <taxon>Pseudomonadati</taxon>
        <taxon>Bacteroidota</taxon>
        <taxon>Cytophagia</taxon>
        <taxon>Cytophagales</taxon>
        <taxon>Thermoflexibacteraceae</taxon>
        <taxon>Thermoflexibacter</taxon>
    </lineage>
</organism>
<dbReference type="Pfam" id="PF06580">
    <property type="entry name" value="His_kinase"/>
    <property type="match status" value="1"/>
</dbReference>
<evidence type="ECO:0000256" key="1">
    <source>
        <dbReference type="SAM" id="Phobius"/>
    </source>
</evidence>
<dbReference type="InterPro" id="IPR010559">
    <property type="entry name" value="Sig_transdc_His_kin_internal"/>
</dbReference>
<dbReference type="AlphaFoldDB" id="A0A1I2CA09"/>
<keyword evidence="1" id="KW-0812">Transmembrane</keyword>
<gene>
    <name evidence="3" type="ORF">SAMN04488541_1004161</name>
</gene>
<feature type="transmembrane region" description="Helical" evidence="1">
    <location>
        <begin position="7"/>
        <end position="25"/>
    </location>
</feature>
<feature type="transmembrane region" description="Helical" evidence="1">
    <location>
        <begin position="118"/>
        <end position="139"/>
    </location>
</feature>
<name>A0A1I2CA09_9BACT</name>
<dbReference type="Gene3D" id="3.30.565.10">
    <property type="entry name" value="Histidine kinase-like ATPase, C-terminal domain"/>
    <property type="match status" value="1"/>
</dbReference>
<evidence type="ECO:0000313" key="4">
    <source>
        <dbReference type="Proteomes" id="UP000199513"/>
    </source>
</evidence>
<reference evidence="3 4" key="1">
    <citation type="submission" date="2016-10" db="EMBL/GenBank/DDBJ databases">
        <authorList>
            <person name="de Groot N.N."/>
        </authorList>
    </citation>
    <scope>NUCLEOTIDE SEQUENCE [LARGE SCALE GENOMIC DNA]</scope>
    <source>
        <strain>GEY</strain>
        <strain evidence="4">DSM 9560</strain>
    </source>
</reference>
<dbReference type="PANTHER" id="PTHR34220">
    <property type="entry name" value="SENSOR HISTIDINE KINASE YPDA"/>
    <property type="match status" value="1"/>
</dbReference>
<keyword evidence="1" id="KW-0472">Membrane</keyword>
<sequence length="342" mass="39553">MKQKHQNIAIHLIGIITFMILPIFFSPGPEPNWQNIFNPFALSKWIARAVMLVIFYIHFYYLIPHFFFPKKYTTYVIFIFVGFAFVYAIPELWLRFYGSPPAHASHFPPPPKRMGGGILGKIGHDVYLYLLVIFGVLALKIRNQWEKARAEKLNAEISYLRLQINPHFLFNALNDIYALAMEKSDFTAEAIVKLSGIMRYIMAEANKESISLEKEITYIRDYIDLQQLRFGQEVKVKTSFQGNFTNKKIAPLLLITFVENAFKYGVNAEELSEISVEVSIEGKSFKMKVKNIIVQNNLPESQKNGIGLENTIHRLELLYPNRYALNIANDKKTFEVNLEIDL</sequence>
<feature type="transmembrane region" description="Helical" evidence="1">
    <location>
        <begin position="45"/>
        <end position="63"/>
    </location>
</feature>
<keyword evidence="1" id="KW-1133">Transmembrane helix</keyword>
<protein>
    <submittedName>
        <fullName evidence="3">Histidine kinase</fullName>
    </submittedName>
</protein>
<dbReference type="InterPro" id="IPR036890">
    <property type="entry name" value="HATPase_C_sf"/>
</dbReference>
<dbReference type="GO" id="GO:0000155">
    <property type="term" value="F:phosphorelay sensor kinase activity"/>
    <property type="evidence" value="ECO:0007669"/>
    <property type="project" value="InterPro"/>
</dbReference>
<dbReference type="EMBL" id="FONY01000004">
    <property type="protein sequence ID" value="SFE65035.1"/>
    <property type="molecule type" value="Genomic_DNA"/>
</dbReference>
<feature type="domain" description="Signal transduction histidine kinase internal region" evidence="2">
    <location>
        <begin position="155"/>
        <end position="233"/>
    </location>
</feature>
<evidence type="ECO:0000313" key="3">
    <source>
        <dbReference type="EMBL" id="SFE65035.1"/>
    </source>
</evidence>
<dbReference type="STRING" id="1003.SAMN04488541_1004161"/>
<accession>A0A1I2CA09</accession>
<dbReference type="InterPro" id="IPR050640">
    <property type="entry name" value="Bact_2-comp_sensor_kinase"/>
</dbReference>
<dbReference type="PANTHER" id="PTHR34220:SF7">
    <property type="entry name" value="SENSOR HISTIDINE KINASE YPDA"/>
    <property type="match status" value="1"/>
</dbReference>
<dbReference type="Proteomes" id="UP000199513">
    <property type="component" value="Unassembled WGS sequence"/>
</dbReference>
<keyword evidence="3" id="KW-0808">Transferase</keyword>
<evidence type="ECO:0000259" key="2">
    <source>
        <dbReference type="Pfam" id="PF06580"/>
    </source>
</evidence>
<dbReference type="RefSeq" id="WP_091540191.1">
    <property type="nucleotide sequence ID" value="NZ_FONY01000004.1"/>
</dbReference>
<dbReference type="GO" id="GO:0016020">
    <property type="term" value="C:membrane"/>
    <property type="evidence" value="ECO:0007669"/>
    <property type="project" value="InterPro"/>
</dbReference>
<dbReference type="OrthoDB" id="9792992at2"/>
<keyword evidence="4" id="KW-1185">Reference proteome</keyword>